<dbReference type="RefSeq" id="WP_188407261.1">
    <property type="nucleotide sequence ID" value="NZ_BMDY01000002.1"/>
</dbReference>
<dbReference type="InterPro" id="IPR038766">
    <property type="entry name" value="Membrane_comp_ABC_pdt"/>
</dbReference>
<accession>A0ABQ1HY93</accession>
<feature type="transmembrane region" description="Helical" evidence="6">
    <location>
        <begin position="796"/>
        <end position="820"/>
    </location>
</feature>
<keyword evidence="5 6" id="KW-0472">Membrane</keyword>
<evidence type="ECO:0000256" key="6">
    <source>
        <dbReference type="SAM" id="Phobius"/>
    </source>
</evidence>
<dbReference type="PANTHER" id="PTHR30287:SF1">
    <property type="entry name" value="INNER MEMBRANE PROTEIN"/>
    <property type="match status" value="1"/>
</dbReference>
<dbReference type="PANTHER" id="PTHR30287">
    <property type="entry name" value="MEMBRANE COMPONENT OF PREDICTED ABC SUPERFAMILY METABOLITE UPTAKE TRANSPORTER"/>
    <property type="match status" value="1"/>
</dbReference>
<gene>
    <name evidence="8" type="ORF">GCM10007414_04510</name>
</gene>
<feature type="transmembrane region" description="Helical" evidence="6">
    <location>
        <begin position="346"/>
        <end position="371"/>
    </location>
</feature>
<keyword evidence="3 6" id="KW-0812">Transmembrane</keyword>
<feature type="transmembrane region" description="Helical" evidence="6">
    <location>
        <begin position="468"/>
        <end position="486"/>
    </location>
</feature>
<feature type="transmembrane region" description="Helical" evidence="6">
    <location>
        <begin position="759"/>
        <end position="784"/>
    </location>
</feature>
<feature type="transmembrane region" description="Helical" evidence="6">
    <location>
        <begin position="20"/>
        <end position="38"/>
    </location>
</feature>
<evidence type="ECO:0000256" key="3">
    <source>
        <dbReference type="ARBA" id="ARBA00022692"/>
    </source>
</evidence>
<dbReference type="Pfam" id="PF02687">
    <property type="entry name" value="FtsX"/>
    <property type="match status" value="2"/>
</dbReference>
<name>A0ABQ1HY93_9ALTE</name>
<keyword evidence="2" id="KW-1003">Cell membrane</keyword>
<feature type="transmembrane region" description="Helical" evidence="6">
    <location>
        <begin position="706"/>
        <end position="727"/>
    </location>
</feature>
<feature type="domain" description="ABC3 transporter permease C-terminal" evidence="7">
    <location>
        <begin position="258"/>
        <end position="364"/>
    </location>
</feature>
<comment type="caution">
    <text evidence="8">The sequence shown here is derived from an EMBL/GenBank/DDBJ whole genome shotgun (WGS) entry which is preliminary data.</text>
</comment>
<evidence type="ECO:0000256" key="4">
    <source>
        <dbReference type="ARBA" id="ARBA00022989"/>
    </source>
</evidence>
<feature type="transmembrane region" description="Helical" evidence="6">
    <location>
        <begin position="254"/>
        <end position="278"/>
    </location>
</feature>
<evidence type="ECO:0000313" key="8">
    <source>
        <dbReference type="EMBL" id="GGA94873.1"/>
    </source>
</evidence>
<keyword evidence="4 6" id="KW-1133">Transmembrane helix</keyword>
<reference evidence="9" key="1">
    <citation type="journal article" date="2019" name="Int. J. Syst. Evol. Microbiol.">
        <title>The Global Catalogue of Microorganisms (GCM) 10K type strain sequencing project: providing services to taxonomists for standard genome sequencing and annotation.</title>
        <authorList>
            <consortium name="The Broad Institute Genomics Platform"/>
            <consortium name="The Broad Institute Genome Sequencing Center for Infectious Disease"/>
            <person name="Wu L."/>
            <person name="Ma J."/>
        </authorList>
    </citation>
    <scope>NUCLEOTIDE SEQUENCE [LARGE SCALE GENOMIC DNA]</scope>
    <source>
        <strain evidence="9">CGMCC 1.10131</strain>
    </source>
</reference>
<evidence type="ECO:0000256" key="1">
    <source>
        <dbReference type="ARBA" id="ARBA00004651"/>
    </source>
</evidence>
<sequence>MNSLIWRLFKAELRRGELTIIAAAIVLAVSSVWLFTSITDRMEQAIFNKSGDFIAADRVVRSAHPVELPMAEQAQELGLGYAEQLLFPSMVYAKDKLVLASVKSVSSAYPLKGSLRISQQKAAGEAQLRSGIQQGEAWLAERLFYQLDIDIGDKLEIGEAEFVVSGRIVNEPDAPFSVFMTAPRVIISIDDVVKTQVVQPGSRLAYRYMFAGADEQLERLEDWLKPLLKENQRLITVRSGNSPLANSLQRAQQFLLLAGLIGVLLASAAIAVASRLYCQRHYDTVAMFKVLGASKQQIRRIYLGHLLTVMLISIVIGIVLAMLLQWPVAHYIEKLLNIALPSAGSLPYAMAVGSGIICGVAFTLPTLAQLFDIAPLRVIRRNSDDAVVKPFWVGLWMLLSVFGLLLLYSRSLKLSLILLGVGVLAVLALLVISQLLLWLAKKYATRLSDLSLKIAVSSLYKRAKQNRVQLIGFTVAIKLALVVWVIQQDLISEWQQQLPEGAPNHFMYNISEQQKPQLTERFTQQGIELSPMYPMLRGRLVAINGEAVSQQREGEYSEKDSSRRRGAGRELNLSSTLNLPYRNEIVAGEWLSPSSVAQASVEQDFAERLDIKLNDSLRFMVGSQQFEVKVSSFRSIDWNTMQPNFFVLLSPDIIQSFPSGYLTSFYLPDGSGEWMADIMSRFPTLVLINVKALIEQLSQVVDQVALALRLVLVVVLLASSLVLYAQVQSSLAERRKQTVILRTLGASGKLLRNAVIYEFVILGLLAGLIAAAAAQTVLVLLQLLVFEIKATISWDLWLLGPLAGMVLVALMGAGATLRLLKQNSAQLVRSLS</sequence>
<feature type="transmembrane region" description="Helical" evidence="6">
    <location>
        <begin position="391"/>
        <end position="408"/>
    </location>
</feature>
<keyword evidence="9" id="KW-1185">Reference proteome</keyword>
<evidence type="ECO:0000256" key="5">
    <source>
        <dbReference type="ARBA" id="ARBA00023136"/>
    </source>
</evidence>
<protein>
    <submittedName>
        <fullName evidence="8">ABC transporter permease</fullName>
    </submittedName>
</protein>
<evidence type="ECO:0000256" key="2">
    <source>
        <dbReference type="ARBA" id="ARBA00022475"/>
    </source>
</evidence>
<proteinExistence type="predicted"/>
<feature type="domain" description="ABC3 transporter permease C-terminal" evidence="7">
    <location>
        <begin position="710"/>
        <end position="823"/>
    </location>
</feature>
<dbReference type="Proteomes" id="UP000651977">
    <property type="component" value="Unassembled WGS sequence"/>
</dbReference>
<evidence type="ECO:0000259" key="7">
    <source>
        <dbReference type="Pfam" id="PF02687"/>
    </source>
</evidence>
<dbReference type="InterPro" id="IPR003838">
    <property type="entry name" value="ABC3_permease_C"/>
</dbReference>
<feature type="transmembrane region" description="Helical" evidence="6">
    <location>
        <begin position="301"/>
        <end position="326"/>
    </location>
</feature>
<dbReference type="EMBL" id="BMDY01000002">
    <property type="protein sequence ID" value="GGA94873.1"/>
    <property type="molecule type" value="Genomic_DNA"/>
</dbReference>
<evidence type="ECO:0000313" key="9">
    <source>
        <dbReference type="Proteomes" id="UP000651977"/>
    </source>
</evidence>
<comment type="subcellular location">
    <subcellularLocation>
        <location evidence="1">Cell membrane</location>
        <topology evidence="1">Multi-pass membrane protein</topology>
    </subcellularLocation>
</comment>
<organism evidence="8 9">
    <name type="scientific">Agarivorans gilvus</name>
    <dbReference type="NCBI Taxonomy" id="680279"/>
    <lineage>
        <taxon>Bacteria</taxon>
        <taxon>Pseudomonadati</taxon>
        <taxon>Pseudomonadota</taxon>
        <taxon>Gammaproteobacteria</taxon>
        <taxon>Alteromonadales</taxon>
        <taxon>Alteromonadaceae</taxon>
        <taxon>Agarivorans</taxon>
    </lineage>
</organism>
<feature type="transmembrane region" description="Helical" evidence="6">
    <location>
        <begin position="414"/>
        <end position="440"/>
    </location>
</feature>